<evidence type="ECO:0000259" key="14">
    <source>
        <dbReference type="PROSITE" id="PS50162"/>
    </source>
</evidence>
<gene>
    <name evidence="11 16" type="primary">radA</name>
    <name evidence="15" type="ORF">CRH10_01055</name>
    <name evidence="16" type="ORF">DW905_05120</name>
</gene>
<dbReference type="InterPro" id="IPR003593">
    <property type="entry name" value="AAA+_ATPase"/>
</dbReference>
<dbReference type="HAMAP" id="MF_01498">
    <property type="entry name" value="RadA_bact"/>
    <property type="match status" value="1"/>
</dbReference>
<evidence type="ECO:0000256" key="9">
    <source>
        <dbReference type="ARBA" id="ARBA00023125"/>
    </source>
</evidence>
<keyword evidence="5" id="KW-0378">Hydrolase</keyword>
<evidence type="ECO:0000256" key="1">
    <source>
        <dbReference type="ARBA" id="ARBA00022723"/>
    </source>
</evidence>
<keyword evidence="3 11" id="KW-0227">DNA damage</keyword>
<evidence type="ECO:0000313" key="16">
    <source>
        <dbReference type="EMBL" id="RGC06649.1"/>
    </source>
</evidence>
<evidence type="ECO:0000256" key="4">
    <source>
        <dbReference type="ARBA" id="ARBA00022771"/>
    </source>
</evidence>
<comment type="function">
    <text evidence="11">Plays a role in repairing double-strand DNA breaks, probably involving stabilizing or processing branched DNA or blocked replication forks.</text>
</comment>
<evidence type="ECO:0000313" key="15">
    <source>
        <dbReference type="EMBL" id="ATL89002.1"/>
    </source>
</evidence>
<dbReference type="GO" id="GO:0003684">
    <property type="term" value="F:damaged DNA binding"/>
    <property type="evidence" value="ECO:0007669"/>
    <property type="project" value="InterPro"/>
</dbReference>
<dbReference type="InterPro" id="IPR027417">
    <property type="entry name" value="P-loop_NTPase"/>
</dbReference>
<evidence type="ECO:0000256" key="12">
    <source>
        <dbReference type="NCBIfam" id="TIGR00416"/>
    </source>
</evidence>
<dbReference type="SUPFAM" id="SSF54211">
    <property type="entry name" value="Ribosomal protein S5 domain 2-like"/>
    <property type="match status" value="1"/>
</dbReference>
<comment type="similarity">
    <text evidence="11 13">Belongs to the RecA family. RadA subfamily.</text>
</comment>
<dbReference type="Pfam" id="PF13541">
    <property type="entry name" value="ChlI"/>
    <property type="match status" value="1"/>
</dbReference>
<proteinExistence type="inferred from homology"/>
<evidence type="ECO:0000256" key="2">
    <source>
        <dbReference type="ARBA" id="ARBA00022741"/>
    </source>
</evidence>
<dbReference type="InterPro" id="IPR020568">
    <property type="entry name" value="Ribosomal_Su5_D2-typ_SF"/>
</dbReference>
<keyword evidence="10 11" id="KW-0234">DNA repair</keyword>
<feature type="region of interest" description="Lon-protease-like" evidence="11">
    <location>
        <begin position="362"/>
        <end position="470"/>
    </location>
</feature>
<dbReference type="PANTHER" id="PTHR32472">
    <property type="entry name" value="DNA REPAIR PROTEIN RADA"/>
    <property type="match status" value="1"/>
</dbReference>
<dbReference type="Pfam" id="PF13481">
    <property type="entry name" value="AAA_25"/>
    <property type="match status" value="1"/>
</dbReference>
<evidence type="ECO:0000256" key="6">
    <source>
        <dbReference type="ARBA" id="ARBA00022833"/>
    </source>
</evidence>
<protein>
    <recommendedName>
        <fullName evidence="11 12">DNA repair protein RadA</fullName>
    </recommendedName>
</protein>
<dbReference type="Gene3D" id="3.40.50.300">
    <property type="entry name" value="P-loop containing nucleotide triphosphate hydrolases"/>
    <property type="match status" value="1"/>
</dbReference>
<dbReference type="PROSITE" id="PS50162">
    <property type="entry name" value="RECA_2"/>
    <property type="match status" value="1"/>
</dbReference>
<dbReference type="GeneID" id="90660217"/>
<dbReference type="SMART" id="SM00382">
    <property type="entry name" value="AAA"/>
    <property type="match status" value="1"/>
</dbReference>
<reference evidence="16 18" key="2">
    <citation type="submission" date="2018-08" db="EMBL/GenBank/DDBJ databases">
        <title>A genome reference for cultivated species of the human gut microbiota.</title>
        <authorList>
            <person name="Zou Y."/>
            <person name="Xue W."/>
            <person name="Luo G."/>
        </authorList>
    </citation>
    <scope>NUCLEOTIDE SEQUENCE [LARGE SCALE GENOMIC DNA]</scope>
    <source>
        <strain evidence="16 18">AM42-11AC</strain>
    </source>
</reference>
<keyword evidence="1 11" id="KW-0479">Metal-binding</keyword>
<dbReference type="InterPro" id="IPR041166">
    <property type="entry name" value="Rubredoxin_2"/>
</dbReference>
<evidence type="ECO:0000256" key="13">
    <source>
        <dbReference type="RuleBase" id="RU003555"/>
    </source>
</evidence>
<dbReference type="FunFam" id="3.40.50.300:FF:000050">
    <property type="entry name" value="DNA repair protein RadA"/>
    <property type="match status" value="1"/>
</dbReference>
<accession>A0A2A7ALA0</accession>
<feature type="short sequence motif" description="RadA KNRFG motif" evidence="11">
    <location>
        <begin position="263"/>
        <end position="267"/>
    </location>
</feature>
<keyword evidence="9 11" id="KW-0238">DNA-binding</keyword>
<evidence type="ECO:0000256" key="11">
    <source>
        <dbReference type="HAMAP-Rule" id="MF_01498"/>
    </source>
</evidence>
<organism evidence="16 18">
    <name type="scientific">Faecalibacterium prausnitzii</name>
    <dbReference type="NCBI Taxonomy" id="853"/>
    <lineage>
        <taxon>Bacteria</taxon>
        <taxon>Bacillati</taxon>
        <taxon>Bacillota</taxon>
        <taxon>Clostridia</taxon>
        <taxon>Eubacteriales</taxon>
        <taxon>Oscillospiraceae</taxon>
        <taxon>Faecalibacterium</taxon>
    </lineage>
</organism>
<dbReference type="GO" id="GO:0016787">
    <property type="term" value="F:hydrolase activity"/>
    <property type="evidence" value="ECO:0007669"/>
    <property type="project" value="UniProtKB-KW"/>
</dbReference>
<keyword evidence="4 13" id="KW-0863">Zinc-finger</keyword>
<feature type="binding site" evidence="11">
    <location>
        <begin position="107"/>
        <end position="114"/>
    </location>
    <ligand>
        <name>ATP</name>
        <dbReference type="ChEBI" id="CHEBI:30616"/>
    </ligand>
</feature>
<evidence type="ECO:0000313" key="18">
    <source>
        <dbReference type="Proteomes" id="UP000261079"/>
    </source>
</evidence>
<evidence type="ECO:0000313" key="17">
    <source>
        <dbReference type="Proteomes" id="UP000223709"/>
    </source>
</evidence>
<dbReference type="GO" id="GO:0005524">
    <property type="term" value="F:ATP binding"/>
    <property type="evidence" value="ECO:0007669"/>
    <property type="project" value="UniProtKB-UniRule"/>
</dbReference>
<comment type="function">
    <text evidence="13">DNA-dependent ATPase involved in processing of recombination intermediates, plays a role in repairing DNA breaks. Stimulates the branch migration of RecA-mediated strand transfer reactions, allowing the 3' invading strand to extend heteroduplex DNA faster. Binds ssDNA in the presence of ADP but not other nucleotides, has ATPase activity that is stimulated by ssDNA and various branched DNA structures, but inhibited by SSB. Does not have RecA's homology-searching function.</text>
</comment>
<dbReference type="SUPFAM" id="SSF52540">
    <property type="entry name" value="P-loop containing nucleoside triphosphate hydrolases"/>
    <property type="match status" value="1"/>
</dbReference>
<comment type="domain">
    <text evidence="11">The middle region has homology to RecA with ATPase motifs including the RadA KNRFG motif, while the C-terminus is homologous to Lon protease.</text>
</comment>
<evidence type="ECO:0000256" key="8">
    <source>
        <dbReference type="ARBA" id="ARBA00023016"/>
    </source>
</evidence>
<feature type="domain" description="RecA family profile 1" evidence="14">
    <location>
        <begin position="78"/>
        <end position="226"/>
    </location>
</feature>
<keyword evidence="2 11" id="KW-0547">Nucleotide-binding</keyword>
<dbReference type="EMBL" id="QVEZ01000002">
    <property type="protein sequence ID" value="RGC06649.1"/>
    <property type="molecule type" value="Genomic_DNA"/>
</dbReference>
<dbReference type="Proteomes" id="UP000261079">
    <property type="component" value="Unassembled WGS sequence"/>
</dbReference>
<dbReference type="KEGG" id="fpra:CG447_01195"/>
<dbReference type="GO" id="GO:0000725">
    <property type="term" value="P:recombinational repair"/>
    <property type="evidence" value="ECO:0007669"/>
    <property type="project" value="UniProtKB-UniRule"/>
</dbReference>
<dbReference type="EMBL" id="CP023819">
    <property type="protein sequence ID" value="ATL89002.1"/>
    <property type="molecule type" value="Genomic_DNA"/>
</dbReference>
<dbReference type="CDD" id="cd01121">
    <property type="entry name" value="RadA_SMS_N"/>
    <property type="match status" value="1"/>
</dbReference>
<dbReference type="GO" id="GO:0005829">
    <property type="term" value="C:cytosol"/>
    <property type="evidence" value="ECO:0007669"/>
    <property type="project" value="TreeGrafter"/>
</dbReference>
<dbReference type="GO" id="GO:0140664">
    <property type="term" value="F:ATP-dependent DNA damage sensor activity"/>
    <property type="evidence" value="ECO:0007669"/>
    <property type="project" value="InterPro"/>
</dbReference>
<reference evidence="15 17" key="1">
    <citation type="submission" date="2017-10" db="EMBL/GenBank/DDBJ databases">
        <title>Complete Genome Sequence of Faecalibacterium prausnitzii isolated from the gut of healthy adult Indian.</title>
        <authorList>
            <person name="Bag S."/>
            <person name="Ghosh T.S."/>
            <person name="Das B."/>
        </authorList>
    </citation>
    <scope>NUCLEOTIDE SEQUENCE [LARGE SCALE GENOMIC DNA]</scope>
    <source>
        <strain evidence="15 17">Indica</strain>
    </source>
</reference>
<dbReference type="PANTHER" id="PTHR32472:SF10">
    <property type="entry name" value="DNA REPAIR PROTEIN RADA-LIKE PROTEIN"/>
    <property type="match status" value="1"/>
</dbReference>
<dbReference type="RefSeq" id="WP_082210792.1">
    <property type="nucleotide sequence ID" value="NZ_CP023819.1"/>
</dbReference>
<evidence type="ECO:0000256" key="7">
    <source>
        <dbReference type="ARBA" id="ARBA00022840"/>
    </source>
</evidence>
<dbReference type="GO" id="GO:0008270">
    <property type="term" value="F:zinc ion binding"/>
    <property type="evidence" value="ECO:0007669"/>
    <property type="project" value="UniProtKB-KW"/>
</dbReference>
<dbReference type="PRINTS" id="PR01874">
    <property type="entry name" value="DNAREPAIRADA"/>
</dbReference>
<evidence type="ECO:0000256" key="10">
    <source>
        <dbReference type="ARBA" id="ARBA00023204"/>
    </source>
</evidence>
<sequence length="470" mass="50703">MKEPKLKTVYVCSNCGETSPRWMGRCPSCGSWNTMNEDVVAEAPKAGLSSSKAAAPARQEGVTSLTARRLADISTTEEKSRILTGISELDRVLGGGIVLGGVVLLSGEPGVGKSTMLLQLCGAISNQHSVLYITGEESVRQVKLRAARLKVPQENIYLAAENDVDEICGLIEKEKPELVVIDSIQTMRCMDLSSSAGTVSQVKESAARLLAVAKKQEIPMFIVGHVNKDGAIAGPKVMEHIVDTVLYFEGDKMLPYRILRAAKNRYGSTNELGMFDMTGQGLEEIENPSQMLLEGRPLGVSGNCVACTMEGSRPILSEIQALATKTNFPAPRRACSGYDYNRMNLLIAVLEKRAGYFFGNLDVYINIVGGIALRDTACDLAVCLCMVSSLLDCPVSDKLIAIGEVGLGGEVRSVPNLEQRLREAERIGFERAVVPKHSLAHLNPADYPGMKLIGAAYISDAIHALKSDRL</sequence>
<keyword evidence="6 13" id="KW-0862">Zinc</keyword>
<dbReference type="InterPro" id="IPR014721">
    <property type="entry name" value="Ribsml_uS5_D2-typ_fold_subgr"/>
</dbReference>
<dbReference type="AlphaFoldDB" id="A0A2A7ALA0"/>
<evidence type="ECO:0000256" key="5">
    <source>
        <dbReference type="ARBA" id="ARBA00022801"/>
    </source>
</evidence>
<evidence type="ECO:0000256" key="3">
    <source>
        <dbReference type="ARBA" id="ARBA00022763"/>
    </source>
</evidence>
<keyword evidence="8 11" id="KW-0346">Stress response</keyword>
<dbReference type="Proteomes" id="UP000223709">
    <property type="component" value="Chromosome"/>
</dbReference>
<keyword evidence="7 11" id="KW-0067">ATP-binding</keyword>
<dbReference type="Gene3D" id="3.30.230.10">
    <property type="match status" value="1"/>
</dbReference>
<dbReference type="InterPro" id="IPR020588">
    <property type="entry name" value="RecA_ATP-bd"/>
</dbReference>
<name>A0A2A7ALA0_9FIRM</name>
<dbReference type="InterPro" id="IPR004504">
    <property type="entry name" value="DNA_repair_RadA"/>
</dbReference>
<dbReference type="Pfam" id="PF18073">
    <property type="entry name" value="Zn_ribbon_LapB"/>
    <property type="match status" value="1"/>
</dbReference>
<dbReference type="NCBIfam" id="TIGR00416">
    <property type="entry name" value="sms"/>
    <property type="match status" value="1"/>
</dbReference>